<evidence type="ECO:0000259" key="8">
    <source>
        <dbReference type="PROSITE" id="PS50928"/>
    </source>
</evidence>
<dbReference type="PANTHER" id="PTHR30193:SF37">
    <property type="entry name" value="INNER MEMBRANE ABC TRANSPORTER PERMEASE PROTEIN YCJO"/>
    <property type="match status" value="1"/>
</dbReference>
<feature type="transmembrane region" description="Helical" evidence="7">
    <location>
        <begin position="213"/>
        <end position="234"/>
    </location>
</feature>
<gene>
    <name evidence="9" type="primary">ugpA</name>
    <name evidence="9" type="ORF">NCTC13163_00513</name>
</gene>
<dbReference type="CDD" id="cd06261">
    <property type="entry name" value="TM_PBP2"/>
    <property type="match status" value="1"/>
</dbReference>
<proteinExistence type="inferred from homology"/>
<feature type="transmembrane region" description="Helical" evidence="7">
    <location>
        <begin position="272"/>
        <end position="291"/>
    </location>
</feature>
<protein>
    <submittedName>
        <fullName evidence="9">sn-glycerol-3-phosphate transport system permease protein ugpA</fullName>
    </submittedName>
</protein>
<dbReference type="InterPro" id="IPR051393">
    <property type="entry name" value="ABC_transporter_permease"/>
</dbReference>
<dbReference type="InterPro" id="IPR000515">
    <property type="entry name" value="MetI-like"/>
</dbReference>
<feature type="domain" description="ABC transmembrane type-1" evidence="8">
    <location>
        <begin position="78"/>
        <end position="290"/>
    </location>
</feature>
<dbReference type="GO" id="GO:0005886">
    <property type="term" value="C:plasma membrane"/>
    <property type="evidence" value="ECO:0007669"/>
    <property type="project" value="UniProtKB-SubCell"/>
</dbReference>
<evidence type="ECO:0000256" key="3">
    <source>
        <dbReference type="ARBA" id="ARBA00022475"/>
    </source>
</evidence>
<sequence>MTVALPRQRVKARLSDAASGLLYLSPSIALFGIFLVYPLLRTIYLSFFRTDTQGTPLEFVGIGHYARLFTSATFWQSVQATVGFVALTVPLTILVALGLALLANEKLRGIGFFRTAFSATMGMSVAASSVIWMFMYNPSIGIFNRFLEAVGASGVQWLLDPQYALLSVSLATVWMNIGFTFLILLGGLQNIDRTLYESADIAGTGYWTQLRAITIPMLSPTLFFVGIISLINAFQTFGQIDLLTKGGPTNSTNVIVYAIYKDAFINYNVGGASAQAVLLFVTVLLLTWLQFKLVERKVHYQ</sequence>
<dbReference type="SUPFAM" id="SSF161098">
    <property type="entry name" value="MetI-like"/>
    <property type="match status" value="1"/>
</dbReference>
<dbReference type="EMBL" id="UGGP01000001">
    <property type="protein sequence ID" value="STO07168.1"/>
    <property type="molecule type" value="Genomic_DNA"/>
</dbReference>
<keyword evidence="5 7" id="KW-1133">Transmembrane helix</keyword>
<evidence type="ECO:0000256" key="4">
    <source>
        <dbReference type="ARBA" id="ARBA00022692"/>
    </source>
</evidence>
<comment type="similarity">
    <text evidence="7">Belongs to the binding-protein-dependent transport system permease family.</text>
</comment>
<evidence type="ECO:0000313" key="9">
    <source>
        <dbReference type="EMBL" id="STO07168.1"/>
    </source>
</evidence>
<feature type="transmembrane region" description="Helical" evidence="7">
    <location>
        <begin position="115"/>
        <end position="135"/>
    </location>
</feature>
<keyword evidence="3" id="KW-1003">Cell membrane</keyword>
<keyword evidence="6 7" id="KW-0472">Membrane</keyword>
<dbReference type="AlphaFoldDB" id="A0A377FR38"/>
<dbReference type="PROSITE" id="PS50928">
    <property type="entry name" value="ABC_TM1"/>
    <property type="match status" value="1"/>
</dbReference>
<dbReference type="Pfam" id="PF00528">
    <property type="entry name" value="BPD_transp_1"/>
    <property type="match status" value="1"/>
</dbReference>
<reference evidence="9 10" key="1">
    <citation type="submission" date="2018-06" db="EMBL/GenBank/DDBJ databases">
        <authorList>
            <consortium name="Pathogen Informatics"/>
            <person name="Doyle S."/>
        </authorList>
    </citation>
    <scope>NUCLEOTIDE SEQUENCE [LARGE SCALE GENOMIC DNA]</scope>
    <source>
        <strain evidence="9 10">NCTC13163</strain>
    </source>
</reference>
<dbReference type="Proteomes" id="UP000254060">
    <property type="component" value="Unassembled WGS sequence"/>
</dbReference>
<comment type="subcellular location">
    <subcellularLocation>
        <location evidence="1 7">Cell membrane</location>
        <topology evidence="1 7">Multi-pass membrane protein</topology>
    </subcellularLocation>
</comment>
<feature type="transmembrane region" description="Helical" evidence="7">
    <location>
        <begin position="163"/>
        <end position="185"/>
    </location>
</feature>
<dbReference type="PANTHER" id="PTHR30193">
    <property type="entry name" value="ABC TRANSPORTER PERMEASE PROTEIN"/>
    <property type="match status" value="1"/>
</dbReference>
<evidence type="ECO:0000313" key="10">
    <source>
        <dbReference type="Proteomes" id="UP000254060"/>
    </source>
</evidence>
<evidence type="ECO:0000256" key="6">
    <source>
        <dbReference type="ARBA" id="ARBA00023136"/>
    </source>
</evidence>
<name>A0A377FR38_9BACL</name>
<feature type="transmembrane region" description="Helical" evidence="7">
    <location>
        <begin position="21"/>
        <end position="40"/>
    </location>
</feature>
<evidence type="ECO:0000256" key="2">
    <source>
        <dbReference type="ARBA" id="ARBA00022448"/>
    </source>
</evidence>
<keyword evidence="2 7" id="KW-0813">Transport</keyword>
<evidence type="ECO:0000256" key="5">
    <source>
        <dbReference type="ARBA" id="ARBA00022989"/>
    </source>
</evidence>
<dbReference type="RefSeq" id="WP_029334287.1">
    <property type="nucleotide sequence ID" value="NZ_UGGP01000001.1"/>
</dbReference>
<keyword evidence="4 7" id="KW-0812">Transmembrane</keyword>
<dbReference type="Gene3D" id="1.10.3720.10">
    <property type="entry name" value="MetI-like"/>
    <property type="match status" value="1"/>
</dbReference>
<feature type="transmembrane region" description="Helical" evidence="7">
    <location>
        <begin position="82"/>
        <end position="103"/>
    </location>
</feature>
<accession>A0A377FR38</accession>
<evidence type="ECO:0000256" key="7">
    <source>
        <dbReference type="RuleBase" id="RU363032"/>
    </source>
</evidence>
<dbReference type="GO" id="GO:0055085">
    <property type="term" value="P:transmembrane transport"/>
    <property type="evidence" value="ECO:0007669"/>
    <property type="project" value="InterPro"/>
</dbReference>
<dbReference type="SUPFAM" id="SSF160964">
    <property type="entry name" value="MalF N-terminal region-like"/>
    <property type="match status" value="1"/>
</dbReference>
<dbReference type="InterPro" id="IPR035906">
    <property type="entry name" value="MetI-like_sf"/>
</dbReference>
<evidence type="ECO:0000256" key="1">
    <source>
        <dbReference type="ARBA" id="ARBA00004651"/>
    </source>
</evidence>
<dbReference type="OrthoDB" id="9809173at2"/>
<dbReference type="STRING" id="1397694.GCA_000702585_01029"/>
<organism evidence="9 10">
    <name type="scientific">Exiguobacterium aurantiacum</name>
    <dbReference type="NCBI Taxonomy" id="33987"/>
    <lineage>
        <taxon>Bacteria</taxon>
        <taxon>Bacillati</taxon>
        <taxon>Bacillota</taxon>
        <taxon>Bacilli</taxon>
        <taxon>Bacillales</taxon>
        <taxon>Bacillales Family XII. Incertae Sedis</taxon>
        <taxon>Exiguobacterium</taxon>
    </lineage>
</organism>